<dbReference type="AlphaFoldDB" id="A0A2T5YD50"/>
<evidence type="ECO:0000313" key="2">
    <source>
        <dbReference type="Proteomes" id="UP000244225"/>
    </source>
</evidence>
<evidence type="ECO:0000313" key="1">
    <source>
        <dbReference type="EMBL" id="PTX14434.1"/>
    </source>
</evidence>
<organism evidence="1 2">
    <name type="scientific">Pontibacter mucosus</name>
    <dbReference type="NCBI Taxonomy" id="1649266"/>
    <lineage>
        <taxon>Bacteria</taxon>
        <taxon>Pseudomonadati</taxon>
        <taxon>Bacteroidota</taxon>
        <taxon>Cytophagia</taxon>
        <taxon>Cytophagales</taxon>
        <taxon>Hymenobacteraceae</taxon>
        <taxon>Pontibacter</taxon>
    </lineage>
</organism>
<reference evidence="1 2" key="1">
    <citation type="submission" date="2018-04" db="EMBL/GenBank/DDBJ databases">
        <title>Genomic Encyclopedia of Archaeal and Bacterial Type Strains, Phase II (KMG-II): from individual species to whole genera.</title>
        <authorList>
            <person name="Goeker M."/>
        </authorList>
    </citation>
    <scope>NUCLEOTIDE SEQUENCE [LARGE SCALE GENOMIC DNA]</scope>
    <source>
        <strain evidence="1 2">DSM 100162</strain>
    </source>
</reference>
<proteinExistence type="predicted"/>
<dbReference type="EMBL" id="QBKI01000011">
    <property type="protein sequence ID" value="PTX14434.1"/>
    <property type="molecule type" value="Genomic_DNA"/>
</dbReference>
<keyword evidence="2" id="KW-1185">Reference proteome</keyword>
<comment type="caution">
    <text evidence="1">The sequence shown here is derived from an EMBL/GenBank/DDBJ whole genome shotgun (WGS) entry which is preliminary data.</text>
</comment>
<accession>A0A2T5YD50</accession>
<dbReference type="Proteomes" id="UP000244225">
    <property type="component" value="Unassembled WGS sequence"/>
</dbReference>
<protein>
    <submittedName>
        <fullName evidence="1">Uncharacterized protein</fullName>
    </submittedName>
</protein>
<name>A0A2T5YD50_9BACT</name>
<sequence length="75" mass="8810">MKAFYMIYLEGMNAPTFKHATFESAEQEAERLTLQTGYKAYILKAIATVEQVKFSKQFLEQDPQQHEQFKDDLPF</sequence>
<gene>
    <name evidence="1" type="ORF">C8N40_11199</name>
</gene>